<dbReference type="Pfam" id="PF07715">
    <property type="entry name" value="Plug"/>
    <property type="match status" value="1"/>
</dbReference>
<reference evidence="16 17" key="1">
    <citation type="submission" date="2020-08" db="EMBL/GenBank/DDBJ databases">
        <title>Genomic Encyclopedia of Type Strains, Phase IV (KMG-IV): sequencing the most valuable type-strain genomes for metagenomic binning, comparative biology and taxonomic classification.</title>
        <authorList>
            <person name="Goeker M."/>
        </authorList>
    </citation>
    <scope>NUCLEOTIDE SEQUENCE [LARGE SCALE GENOMIC DNA]</scope>
    <source>
        <strain evidence="16 17">DSM 4737</strain>
    </source>
</reference>
<dbReference type="InterPro" id="IPR039426">
    <property type="entry name" value="TonB-dep_rcpt-like"/>
</dbReference>
<evidence type="ECO:0000259" key="15">
    <source>
        <dbReference type="Pfam" id="PF07715"/>
    </source>
</evidence>
<gene>
    <name evidence="16" type="ORF">GGR13_002510</name>
</gene>
<proteinExistence type="inferred from homology"/>
<comment type="similarity">
    <text evidence="11 12">Belongs to the TonB-dependent receptor family.</text>
</comment>
<keyword evidence="3 11" id="KW-1134">Transmembrane beta strand</keyword>
<organism evidence="16 17">
    <name type="scientific">Brevundimonas variabilis</name>
    <dbReference type="NCBI Taxonomy" id="74312"/>
    <lineage>
        <taxon>Bacteria</taxon>
        <taxon>Pseudomonadati</taxon>
        <taxon>Pseudomonadota</taxon>
        <taxon>Alphaproteobacteria</taxon>
        <taxon>Caulobacterales</taxon>
        <taxon>Caulobacteraceae</taxon>
        <taxon>Brevundimonas</taxon>
    </lineage>
</organism>
<feature type="domain" description="TonB-dependent receptor plug" evidence="15">
    <location>
        <begin position="54"/>
        <end position="158"/>
    </location>
</feature>
<accession>A0A7W9CJM5</accession>
<dbReference type="InterPro" id="IPR036942">
    <property type="entry name" value="Beta-barrel_TonB_sf"/>
</dbReference>
<protein>
    <submittedName>
        <fullName evidence="16">Outer membrane receptor protein involved in Fe transport</fullName>
    </submittedName>
</protein>
<feature type="chain" id="PRO_5031147668" evidence="13">
    <location>
        <begin position="28"/>
        <end position="781"/>
    </location>
</feature>
<evidence type="ECO:0000256" key="6">
    <source>
        <dbReference type="ARBA" id="ARBA00023004"/>
    </source>
</evidence>
<dbReference type="AlphaFoldDB" id="A0A7W9CJM5"/>
<evidence type="ECO:0000256" key="9">
    <source>
        <dbReference type="ARBA" id="ARBA00023136"/>
    </source>
</evidence>
<evidence type="ECO:0000256" key="4">
    <source>
        <dbReference type="ARBA" id="ARBA00022496"/>
    </source>
</evidence>
<dbReference type="Gene3D" id="2.40.170.20">
    <property type="entry name" value="TonB-dependent receptor, beta-barrel domain"/>
    <property type="match status" value="1"/>
</dbReference>
<dbReference type="PANTHER" id="PTHR32552:SF81">
    <property type="entry name" value="TONB-DEPENDENT OUTER MEMBRANE RECEPTOR"/>
    <property type="match status" value="1"/>
</dbReference>
<keyword evidence="7" id="KW-0406">Ion transport</keyword>
<sequence>MIIANSKSGLLAATSLFVLSLAAPALAQQAEPVNAANLGEIIVTAQKREQASTEVPIALTAYSGEFLDEIGVQEFEELSLFVPGFEVQNQSPNNPGFVIRGITSDSGEATTEPRVSVFQDGVSISRSRGSYIELFDNERIEIAKGPQSTLYGRGALIGAVNVVQNKARLGEYGGDARFEFGNDGYYLLGGAVNLPLAEGLAVRLAGRIKQRDGYVENLLGGEDFNSTDTQAFRVALRGQLGPRLLADVIVNVQFDNPSGTSFKSLTFNPTNPDTGVVIGNLGRNSGAALTTARGFENDQPLGLDREVYGVTGLLEYEINDALSLSSITAFRQFDGTEVFDPDGFSLDALVFAEDAQGDMASQELRLNFDNGGPITAFAGVSYFWEKGSQRVPLRINERVFALLNTPGGLPRPNGLSQTIINGIPTLRPLKVDHLETFTNFGETEAIDVFADATWAVTDRLELTAGVRFTSEDKESGYGAQLNNGGSVLGGSTPTVARGIIIQPTALNRPQFQSVKDDGVTYRVVGRYALADNLNVYASYATGRRPVVLSVAAPTAPGGNVRFTELPSEEVESIEVGAKGEFFNRTLTLEVSGYDYGYENFQTTIRNAAGQFVSINAGEASSYGYEAQGSWRPSDNFSAFATYAYNHSRFDIGAFEGNRFRLSPDHSFSVGTRISANVLGGEIAAIPTYTWQSKVFFDNNNDRSDLQAADRIVDEFQDSYGLLNLRISYAPDNANWKVEAFGSNLLEEEYIKDAGNTGDAFGIATFIAGEPRYYGLGFSVQY</sequence>
<keyword evidence="8 12" id="KW-0798">TonB box</keyword>
<keyword evidence="6" id="KW-0408">Iron</keyword>
<evidence type="ECO:0000259" key="14">
    <source>
        <dbReference type="Pfam" id="PF00593"/>
    </source>
</evidence>
<keyword evidence="9 11" id="KW-0472">Membrane</keyword>
<dbReference type="PANTHER" id="PTHR32552">
    <property type="entry name" value="FERRICHROME IRON RECEPTOR-RELATED"/>
    <property type="match status" value="1"/>
</dbReference>
<evidence type="ECO:0000313" key="17">
    <source>
        <dbReference type="Proteomes" id="UP000545037"/>
    </source>
</evidence>
<dbReference type="InterPro" id="IPR012910">
    <property type="entry name" value="Plug_dom"/>
</dbReference>
<evidence type="ECO:0000256" key="5">
    <source>
        <dbReference type="ARBA" id="ARBA00022692"/>
    </source>
</evidence>
<evidence type="ECO:0000256" key="12">
    <source>
        <dbReference type="RuleBase" id="RU003357"/>
    </source>
</evidence>
<evidence type="ECO:0000256" key="13">
    <source>
        <dbReference type="SAM" id="SignalP"/>
    </source>
</evidence>
<dbReference type="InterPro" id="IPR000531">
    <property type="entry name" value="Beta-barrel_TonB"/>
</dbReference>
<dbReference type="InterPro" id="IPR037066">
    <property type="entry name" value="Plug_dom_sf"/>
</dbReference>
<keyword evidence="4" id="KW-0410">Iron transport</keyword>
<evidence type="ECO:0000256" key="7">
    <source>
        <dbReference type="ARBA" id="ARBA00023065"/>
    </source>
</evidence>
<evidence type="ECO:0000256" key="3">
    <source>
        <dbReference type="ARBA" id="ARBA00022452"/>
    </source>
</evidence>
<feature type="domain" description="TonB-dependent receptor-like beta-barrel" evidence="14">
    <location>
        <begin position="261"/>
        <end position="744"/>
    </location>
</feature>
<evidence type="ECO:0000256" key="8">
    <source>
        <dbReference type="ARBA" id="ARBA00023077"/>
    </source>
</evidence>
<dbReference type="Gene3D" id="2.170.130.10">
    <property type="entry name" value="TonB-dependent receptor, plug domain"/>
    <property type="match status" value="1"/>
</dbReference>
<dbReference type="Pfam" id="PF00593">
    <property type="entry name" value="TonB_dep_Rec_b-barrel"/>
    <property type="match status" value="1"/>
</dbReference>
<dbReference type="GO" id="GO:0006826">
    <property type="term" value="P:iron ion transport"/>
    <property type="evidence" value="ECO:0007669"/>
    <property type="project" value="UniProtKB-KW"/>
</dbReference>
<dbReference type="EMBL" id="JACHOR010000004">
    <property type="protein sequence ID" value="MBB5746903.1"/>
    <property type="molecule type" value="Genomic_DNA"/>
</dbReference>
<keyword evidence="5 11" id="KW-0812">Transmembrane</keyword>
<dbReference type="SUPFAM" id="SSF56935">
    <property type="entry name" value="Porins"/>
    <property type="match status" value="1"/>
</dbReference>
<evidence type="ECO:0000313" key="16">
    <source>
        <dbReference type="EMBL" id="MBB5746903.1"/>
    </source>
</evidence>
<keyword evidence="2 11" id="KW-0813">Transport</keyword>
<evidence type="ECO:0000256" key="11">
    <source>
        <dbReference type="PROSITE-ProRule" id="PRU01360"/>
    </source>
</evidence>
<evidence type="ECO:0000256" key="10">
    <source>
        <dbReference type="ARBA" id="ARBA00023237"/>
    </source>
</evidence>
<keyword evidence="16" id="KW-0675">Receptor</keyword>
<comment type="caution">
    <text evidence="16">The sequence shown here is derived from an EMBL/GenBank/DDBJ whole genome shotgun (WGS) entry which is preliminary data.</text>
</comment>
<evidence type="ECO:0000256" key="1">
    <source>
        <dbReference type="ARBA" id="ARBA00004571"/>
    </source>
</evidence>
<name>A0A7W9CJM5_9CAUL</name>
<dbReference type="PROSITE" id="PS52016">
    <property type="entry name" value="TONB_DEPENDENT_REC_3"/>
    <property type="match status" value="1"/>
</dbReference>
<keyword evidence="17" id="KW-1185">Reference proteome</keyword>
<keyword evidence="13" id="KW-0732">Signal</keyword>
<keyword evidence="10 11" id="KW-0998">Cell outer membrane</keyword>
<comment type="subcellular location">
    <subcellularLocation>
        <location evidence="1 11">Cell outer membrane</location>
        <topology evidence="1 11">Multi-pass membrane protein</topology>
    </subcellularLocation>
</comment>
<evidence type="ECO:0000256" key="2">
    <source>
        <dbReference type="ARBA" id="ARBA00022448"/>
    </source>
</evidence>
<feature type="signal peptide" evidence="13">
    <location>
        <begin position="1"/>
        <end position="27"/>
    </location>
</feature>
<dbReference type="GO" id="GO:0009279">
    <property type="term" value="C:cell outer membrane"/>
    <property type="evidence" value="ECO:0007669"/>
    <property type="project" value="UniProtKB-SubCell"/>
</dbReference>
<dbReference type="Proteomes" id="UP000545037">
    <property type="component" value="Unassembled WGS sequence"/>
</dbReference>
<dbReference type="RefSeq" id="WP_183213864.1">
    <property type="nucleotide sequence ID" value="NZ_JACHOR010000004.1"/>
</dbReference>